<gene>
    <name evidence="3" type="ORF">ACH4F9_20555</name>
</gene>
<accession>A0ABW7QRS1</accession>
<feature type="transmembrane region" description="Helical" evidence="2">
    <location>
        <begin position="63"/>
        <end position="87"/>
    </location>
</feature>
<organism evidence="3 4">
    <name type="scientific">Streptomyces longisporoflavus</name>
    <dbReference type="NCBI Taxonomy" id="28044"/>
    <lineage>
        <taxon>Bacteria</taxon>
        <taxon>Bacillati</taxon>
        <taxon>Actinomycetota</taxon>
        <taxon>Actinomycetes</taxon>
        <taxon>Kitasatosporales</taxon>
        <taxon>Streptomycetaceae</taxon>
        <taxon>Streptomyces</taxon>
    </lineage>
</organism>
<reference evidence="3 4" key="1">
    <citation type="submission" date="2024-10" db="EMBL/GenBank/DDBJ databases">
        <title>The Natural Products Discovery Center: Release of the First 8490 Sequenced Strains for Exploring Actinobacteria Biosynthetic Diversity.</title>
        <authorList>
            <person name="Kalkreuter E."/>
            <person name="Kautsar S.A."/>
            <person name="Yang D."/>
            <person name="Bader C.D."/>
            <person name="Teijaro C.N."/>
            <person name="Fluegel L."/>
            <person name="Davis C.M."/>
            <person name="Simpson J.R."/>
            <person name="Lauterbach L."/>
            <person name="Steele A.D."/>
            <person name="Gui C."/>
            <person name="Meng S."/>
            <person name="Li G."/>
            <person name="Viehrig K."/>
            <person name="Ye F."/>
            <person name="Su P."/>
            <person name="Kiefer A.F."/>
            <person name="Nichols A."/>
            <person name="Cepeda A.J."/>
            <person name="Yan W."/>
            <person name="Fan B."/>
            <person name="Jiang Y."/>
            <person name="Adhikari A."/>
            <person name="Zheng C.-J."/>
            <person name="Schuster L."/>
            <person name="Cowan T.M."/>
            <person name="Smanski M.J."/>
            <person name="Chevrette M.G."/>
            <person name="De Carvalho L.P.S."/>
            <person name="Shen B."/>
        </authorList>
    </citation>
    <scope>NUCLEOTIDE SEQUENCE [LARGE SCALE GENOMIC DNA]</scope>
    <source>
        <strain evidence="3 4">NPDC017990</strain>
    </source>
</reference>
<evidence type="ECO:0000313" key="4">
    <source>
        <dbReference type="Proteomes" id="UP001610818"/>
    </source>
</evidence>
<feature type="region of interest" description="Disordered" evidence="1">
    <location>
        <begin position="168"/>
        <end position="193"/>
    </location>
</feature>
<proteinExistence type="predicted"/>
<feature type="transmembrane region" description="Helical" evidence="2">
    <location>
        <begin position="99"/>
        <end position="120"/>
    </location>
</feature>
<dbReference type="RefSeq" id="WP_397713541.1">
    <property type="nucleotide sequence ID" value="NZ_JBIRGN010000004.1"/>
</dbReference>
<dbReference type="EMBL" id="JBIRGQ010000004">
    <property type="protein sequence ID" value="MFH8547398.1"/>
    <property type="molecule type" value="Genomic_DNA"/>
</dbReference>
<name>A0ABW7QRS1_9ACTN</name>
<feature type="transmembrane region" description="Helical" evidence="2">
    <location>
        <begin position="23"/>
        <end position="43"/>
    </location>
</feature>
<evidence type="ECO:0000256" key="2">
    <source>
        <dbReference type="SAM" id="Phobius"/>
    </source>
</evidence>
<keyword evidence="2" id="KW-1133">Transmembrane helix</keyword>
<comment type="caution">
    <text evidence="3">The sequence shown here is derived from an EMBL/GenBank/DDBJ whole genome shotgun (WGS) entry which is preliminary data.</text>
</comment>
<evidence type="ECO:0000313" key="3">
    <source>
        <dbReference type="EMBL" id="MFH8547398.1"/>
    </source>
</evidence>
<keyword evidence="4" id="KW-1185">Reference proteome</keyword>
<feature type="compositionally biased region" description="Basic residues" evidence="1">
    <location>
        <begin position="172"/>
        <end position="187"/>
    </location>
</feature>
<dbReference type="Proteomes" id="UP001610818">
    <property type="component" value="Unassembled WGS sequence"/>
</dbReference>
<sequence>MTRPDSTPGPRPSPRPSSRTRDAFALVAFVLALLALAAGFLWTKGAWRAVIRESPNLIADWPGGAWLFGIMAGVLAVAGACGGLWAADALRGDETPGRVARRAAKGVCWAVPVIVTAYIISALPGRNCSSSSSTCRQVDGAFPALLAYAVTAAALAWAAYRVHSTREEQRRAAHRTRLRRLRKKGKGKSREAR</sequence>
<evidence type="ECO:0008006" key="5">
    <source>
        <dbReference type="Google" id="ProtNLM"/>
    </source>
</evidence>
<feature type="transmembrane region" description="Helical" evidence="2">
    <location>
        <begin position="140"/>
        <end position="160"/>
    </location>
</feature>
<protein>
    <recommendedName>
        <fullName evidence="5">Integral membrane protein</fullName>
    </recommendedName>
</protein>
<keyword evidence="2" id="KW-0472">Membrane</keyword>
<evidence type="ECO:0000256" key="1">
    <source>
        <dbReference type="SAM" id="MobiDB-lite"/>
    </source>
</evidence>
<keyword evidence="2" id="KW-0812">Transmembrane</keyword>